<proteinExistence type="predicted"/>
<sequence>MREVRYVKGLDGLRAIAVILVFLSHKGHVLAVDVGKLGVWTFFFISGFLIVGELHRNRQAIECGTMGRRHALALFLAKRALRIFPVYYLLLAALAIAHALFYQRGVNLGLAWHAAFLSNYWIGVVKDGWPGSTSHFWSLAVEQQFYLIAPLTLLAVPAARHVALGVAAVALCALAHLALYALDASPVLIYAFSPWNFALIALGGVGAMALADRGPTVVRRIPPGWLAAVGVVFFLTLPAFTALPDIVSGLVDLGLSVSLGALMLWIVTEPDHPAVVLLDWSPLVYLGTISYGFYLFHNLIPARFGEMPALFAHVPMPGIVREALPELLQFALAVLLAHLSWRYLERRLLDFKKPIAAMLARYFVARPSTSPR</sequence>
<feature type="transmembrane region" description="Helical" evidence="1">
    <location>
        <begin position="12"/>
        <end position="31"/>
    </location>
</feature>
<organism evidence="3 4">
    <name type="scientific">Burkholderia ambifaria</name>
    <dbReference type="NCBI Taxonomy" id="152480"/>
    <lineage>
        <taxon>Bacteria</taxon>
        <taxon>Pseudomonadati</taxon>
        <taxon>Pseudomonadota</taxon>
        <taxon>Betaproteobacteria</taxon>
        <taxon>Burkholderiales</taxon>
        <taxon>Burkholderiaceae</taxon>
        <taxon>Burkholderia</taxon>
        <taxon>Burkholderia cepacia complex</taxon>
    </lineage>
</organism>
<dbReference type="GO" id="GO:0016747">
    <property type="term" value="F:acyltransferase activity, transferring groups other than amino-acyl groups"/>
    <property type="evidence" value="ECO:0007669"/>
    <property type="project" value="InterPro"/>
</dbReference>
<dbReference type="RefSeq" id="WP_105788817.1">
    <property type="nucleotide sequence ID" value="NZ_CADERF010000001.1"/>
</dbReference>
<keyword evidence="1" id="KW-0472">Membrane</keyword>
<reference evidence="3" key="1">
    <citation type="submission" date="2021-04" db="EMBL/GenBank/DDBJ databases">
        <title>A collection of bacterial strains from the Burkholderia cepacia Research Laboratory and Repository.</title>
        <authorList>
            <person name="Lipuma J."/>
            <person name="Spilker T."/>
        </authorList>
    </citation>
    <scope>NUCLEOTIDE SEQUENCE</scope>
    <source>
        <strain evidence="3">AU36012</strain>
    </source>
</reference>
<dbReference type="GO" id="GO:0016020">
    <property type="term" value="C:membrane"/>
    <property type="evidence" value="ECO:0007669"/>
    <property type="project" value="TreeGrafter"/>
</dbReference>
<feature type="transmembrane region" description="Helical" evidence="1">
    <location>
        <begin position="84"/>
        <end position="102"/>
    </location>
</feature>
<evidence type="ECO:0000256" key="1">
    <source>
        <dbReference type="SAM" id="Phobius"/>
    </source>
</evidence>
<feature type="domain" description="Acyltransferase 3" evidence="2">
    <location>
        <begin position="8"/>
        <end position="300"/>
    </location>
</feature>
<protein>
    <submittedName>
        <fullName evidence="3">Acyltransferase</fullName>
    </submittedName>
</protein>
<keyword evidence="1" id="KW-1133">Transmembrane helix</keyword>
<dbReference type="PANTHER" id="PTHR23028">
    <property type="entry name" value="ACETYLTRANSFERASE"/>
    <property type="match status" value="1"/>
</dbReference>
<dbReference type="GO" id="GO:0009103">
    <property type="term" value="P:lipopolysaccharide biosynthetic process"/>
    <property type="evidence" value="ECO:0007669"/>
    <property type="project" value="TreeGrafter"/>
</dbReference>
<feature type="transmembrane region" description="Helical" evidence="1">
    <location>
        <begin position="163"/>
        <end position="182"/>
    </location>
</feature>
<dbReference type="PANTHER" id="PTHR23028:SF53">
    <property type="entry name" value="ACYL_TRANSF_3 DOMAIN-CONTAINING PROTEIN"/>
    <property type="match status" value="1"/>
</dbReference>
<feature type="transmembrane region" description="Helical" evidence="1">
    <location>
        <begin position="188"/>
        <end position="211"/>
    </location>
</feature>
<keyword evidence="3" id="KW-0808">Transferase</keyword>
<comment type="caution">
    <text evidence="3">The sequence shown here is derived from an EMBL/GenBank/DDBJ whole genome shotgun (WGS) entry which is preliminary data.</text>
</comment>
<dbReference type="Pfam" id="PF01757">
    <property type="entry name" value="Acyl_transf_3"/>
    <property type="match status" value="1"/>
</dbReference>
<evidence type="ECO:0000313" key="4">
    <source>
        <dbReference type="Proteomes" id="UP000682266"/>
    </source>
</evidence>
<feature type="transmembrane region" description="Helical" evidence="1">
    <location>
        <begin position="37"/>
        <end position="54"/>
    </location>
</feature>
<keyword evidence="1" id="KW-0812">Transmembrane</keyword>
<evidence type="ECO:0000259" key="2">
    <source>
        <dbReference type="Pfam" id="PF01757"/>
    </source>
</evidence>
<gene>
    <name evidence="3" type="ORF">KDW93_10365</name>
</gene>
<dbReference type="AlphaFoldDB" id="A0AA41E6G4"/>
<evidence type="ECO:0000313" key="3">
    <source>
        <dbReference type="EMBL" id="MBR8129377.1"/>
    </source>
</evidence>
<dbReference type="InterPro" id="IPR050879">
    <property type="entry name" value="Acyltransferase_3"/>
</dbReference>
<accession>A0AA41E6G4</accession>
<feature type="transmembrane region" description="Helical" evidence="1">
    <location>
        <begin position="274"/>
        <end position="296"/>
    </location>
</feature>
<name>A0AA41E6G4_9BURK</name>
<keyword evidence="3" id="KW-0012">Acyltransferase</keyword>
<dbReference type="EMBL" id="JAGSVG010000007">
    <property type="protein sequence ID" value="MBR8129377.1"/>
    <property type="molecule type" value="Genomic_DNA"/>
</dbReference>
<dbReference type="Proteomes" id="UP000682266">
    <property type="component" value="Unassembled WGS sequence"/>
</dbReference>
<feature type="transmembrane region" description="Helical" evidence="1">
    <location>
        <begin position="246"/>
        <end position="267"/>
    </location>
</feature>
<feature type="transmembrane region" description="Helical" evidence="1">
    <location>
        <begin position="223"/>
        <end position="240"/>
    </location>
</feature>
<dbReference type="InterPro" id="IPR002656">
    <property type="entry name" value="Acyl_transf_3_dom"/>
</dbReference>